<reference evidence="4 5" key="1">
    <citation type="journal article" date="2010" name="Cell">
        <title>The genome of Naegleria gruberi illuminates early eukaryotic versatility.</title>
        <authorList>
            <person name="Fritz-Laylin L.K."/>
            <person name="Prochnik S.E."/>
            <person name="Ginger M.L."/>
            <person name="Dacks J.B."/>
            <person name="Carpenter M.L."/>
            <person name="Field M.C."/>
            <person name="Kuo A."/>
            <person name="Paredez A."/>
            <person name="Chapman J."/>
            <person name="Pham J."/>
            <person name="Shu S."/>
            <person name="Neupane R."/>
            <person name="Cipriano M."/>
            <person name="Mancuso J."/>
            <person name="Tu H."/>
            <person name="Salamov A."/>
            <person name="Lindquist E."/>
            <person name="Shapiro H."/>
            <person name="Lucas S."/>
            <person name="Grigoriev I.V."/>
            <person name="Cande W.Z."/>
            <person name="Fulton C."/>
            <person name="Rokhsar D.S."/>
            <person name="Dawson S.C."/>
        </authorList>
    </citation>
    <scope>NUCLEOTIDE SEQUENCE [LARGE SCALE GENOMIC DNA]</scope>
    <source>
        <strain evidence="4 5">NEG-M</strain>
    </source>
</reference>
<feature type="compositionally biased region" description="Low complexity" evidence="3">
    <location>
        <begin position="76"/>
        <end position="87"/>
    </location>
</feature>
<sequence length="923" mass="105439">MSKRSLYDFISKYDYCEGELAERISDCEEDHDNSTASKKAKTSNELLSTTESSQQNINYTSEMLKFTNANDDQHHNNNGSTSSSNNTDRINGNNRYKRPLSPSIFGPEDRDHDWHTPFVSVEHTFAYNNQDDFDEQYARALQNSLNDGDSVMCTNYDLNSDVPRAFQAEVHQPTITLEEFSAQLASQITPSSSHTMRDDYPTGLSTKLYPEGYSTLLYPKSETKNSNDYSSSCFGDEEHEKKKNNFKNNSNKKNNLHAAKETRREEEQRPLTEQQQDITNSRDSNSTDWLDRSNSTPIVNDSRKQKRSISIEEEDIVDLSDQSSNNNNITAFDQQQVQQKTSSENNLLNTMPIQSATEGSESSDHPTLTSQNSKRLQQVPGVNSAPTTTSEPTSPTNTGNSVASVAEQNTSSHVNTKTTRLFSEEIAFRHLICINPKNVGEVSSYQIALTFDENSSYTSKTEPPSKQCLFKVGAKYDLKRLIELISDHSTMPITTVCFKKTLGERQKIIPLSTKLSIFEKITLQKPVTLFINGNEFVELDYGHMYTEAGNDLFREKKFEEARECYNTATKRYPNDSRVLSNRALCLIKLGNFYQAFNDLSTVIADKNESTLLDKVLHRRAHAASELVKNLTPNDEMTNFINSLVANTIVKDESLEVKLHYLCLKDMQSYFQKVGILGDYATVIRKKEVELNDVKLIRSFHYLLHNAPKVLNYCLITKRELTDLKQTTVFPSSIYSPENKDSSLIHTPMPFCSREWYDSEMARYEELFSVKLWKPFYDNNENIHGKQMSSQELYKFIIFTTFKYLLSKPDFGTLLSSDINFKIFTKILIYLAFSAGTPPKVYLYINNKSDETKISMREYIHQNVIEYVHIQVRDFHFIVEFKQPASSSFSATDSSYGAKENRVKHGSENFSIRVGDNLPSEILE</sequence>
<feature type="compositionally biased region" description="Polar residues" evidence="3">
    <location>
        <begin position="224"/>
        <end position="233"/>
    </location>
</feature>
<dbReference type="AlphaFoldDB" id="D2W0Z6"/>
<feature type="compositionally biased region" description="Polar residues" evidence="3">
    <location>
        <begin position="271"/>
        <end position="299"/>
    </location>
</feature>
<feature type="compositionally biased region" description="Basic and acidic residues" evidence="3">
    <location>
        <begin position="258"/>
        <end position="270"/>
    </location>
</feature>
<feature type="region of interest" description="Disordered" evidence="3">
    <location>
        <begin position="69"/>
        <end position="108"/>
    </location>
</feature>
<dbReference type="SUPFAM" id="SSF48452">
    <property type="entry name" value="TPR-like"/>
    <property type="match status" value="1"/>
</dbReference>
<accession>D2W0Z6</accession>
<feature type="region of interest" description="Disordered" evidence="3">
    <location>
        <begin position="355"/>
        <end position="416"/>
    </location>
</feature>
<feature type="compositionally biased region" description="Polar residues" evidence="3">
    <location>
        <begin position="355"/>
        <end position="376"/>
    </location>
</feature>
<dbReference type="SMART" id="SM00028">
    <property type="entry name" value="TPR"/>
    <property type="match status" value="2"/>
</dbReference>
<dbReference type="InterPro" id="IPR019734">
    <property type="entry name" value="TPR_rpt"/>
</dbReference>
<feature type="region of interest" description="Disordered" evidence="3">
    <location>
        <begin position="187"/>
        <end position="309"/>
    </location>
</feature>
<proteinExistence type="predicted"/>
<dbReference type="EMBL" id="GG738920">
    <property type="protein sequence ID" value="EFC37267.1"/>
    <property type="molecule type" value="Genomic_DNA"/>
</dbReference>
<dbReference type="STRING" id="5762.D2W0Z6"/>
<dbReference type="OrthoDB" id="2942533at2759"/>
<name>D2W0Z6_NAEGR</name>
<dbReference type="Gene3D" id="1.25.40.10">
    <property type="entry name" value="Tetratricopeptide repeat domain"/>
    <property type="match status" value="1"/>
</dbReference>
<dbReference type="PANTHER" id="PTHR46423">
    <property type="entry name" value="RNA POLYMERASE II-ASSOCIATED PROTEIN 3"/>
    <property type="match status" value="1"/>
</dbReference>
<evidence type="ECO:0000256" key="2">
    <source>
        <dbReference type="PROSITE-ProRule" id="PRU00339"/>
    </source>
</evidence>
<feature type="compositionally biased region" description="Low complexity" evidence="3">
    <location>
        <begin position="383"/>
        <end position="401"/>
    </location>
</feature>
<feature type="compositionally biased region" description="Polar residues" evidence="3">
    <location>
        <begin position="402"/>
        <end position="416"/>
    </location>
</feature>
<gene>
    <name evidence="4" type="ORF">NAEGRDRAFT_81980</name>
</gene>
<protein>
    <submittedName>
        <fullName evidence="4">Predicted protein</fullName>
    </submittedName>
</protein>
<evidence type="ECO:0000313" key="4">
    <source>
        <dbReference type="EMBL" id="EFC37267.1"/>
    </source>
</evidence>
<dbReference type="GO" id="GO:0101031">
    <property type="term" value="C:protein folding chaperone complex"/>
    <property type="evidence" value="ECO:0007669"/>
    <property type="project" value="TreeGrafter"/>
</dbReference>
<evidence type="ECO:0000256" key="3">
    <source>
        <dbReference type="SAM" id="MobiDB-lite"/>
    </source>
</evidence>
<feature type="repeat" description="TPR" evidence="2">
    <location>
        <begin position="542"/>
        <end position="575"/>
    </location>
</feature>
<feature type="compositionally biased region" description="Low complexity" evidence="3">
    <location>
        <begin position="43"/>
        <end position="53"/>
    </location>
</feature>
<feature type="region of interest" description="Disordered" evidence="3">
    <location>
        <begin position="27"/>
        <end position="55"/>
    </location>
</feature>
<dbReference type="InterPro" id="IPR011990">
    <property type="entry name" value="TPR-like_helical_dom_sf"/>
</dbReference>
<evidence type="ECO:0000313" key="5">
    <source>
        <dbReference type="Proteomes" id="UP000006671"/>
    </source>
</evidence>
<dbReference type="KEGG" id="ngr:NAEGRDRAFT_81980"/>
<dbReference type="GeneID" id="8856870"/>
<dbReference type="InParanoid" id="D2W0Z6"/>
<organism evidence="5">
    <name type="scientific">Naegleria gruberi</name>
    <name type="common">Amoeba</name>
    <dbReference type="NCBI Taxonomy" id="5762"/>
    <lineage>
        <taxon>Eukaryota</taxon>
        <taxon>Discoba</taxon>
        <taxon>Heterolobosea</taxon>
        <taxon>Tetramitia</taxon>
        <taxon>Eutetramitia</taxon>
        <taxon>Vahlkampfiidae</taxon>
        <taxon>Naegleria</taxon>
    </lineage>
</organism>
<evidence type="ECO:0000256" key="1">
    <source>
        <dbReference type="ARBA" id="ARBA00022803"/>
    </source>
</evidence>
<dbReference type="PANTHER" id="PTHR46423:SF1">
    <property type="entry name" value="RNA POLYMERASE II-ASSOCIATED PROTEIN 3"/>
    <property type="match status" value="1"/>
</dbReference>
<dbReference type="PROSITE" id="PS50005">
    <property type="entry name" value="TPR"/>
    <property type="match status" value="1"/>
</dbReference>
<dbReference type="RefSeq" id="XP_002670011.1">
    <property type="nucleotide sequence ID" value="XM_002669965.1"/>
</dbReference>
<keyword evidence="1 2" id="KW-0802">TPR repeat</keyword>
<dbReference type="Proteomes" id="UP000006671">
    <property type="component" value="Unassembled WGS sequence"/>
</dbReference>
<dbReference type="VEuPathDB" id="AmoebaDB:NAEGRDRAFT_81980"/>
<keyword evidence="5" id="KW-1185">Reference proteome</keyword>
<dbReference type="InterPro" id="IPR051966">
    <property type="entry name" value="RPAP3"/>
</dbReference>